<dbReference type="SUPFAM" id="SSF52540">
    <property type="entry name" value="P-loop containing nucleoside triphosphate hydrolases"/>
    <property type="match status" value="1"/>
</dbReference>
<proteinExistence type="predicted"/>
<dbReference type="EMBL" id="LWGR01000003">
    <property type="protein sequence ID" value="KZM75600.1"/>
    <property type="molecule type" value="Genomic_DNA"/>
</dbReference>
<dbReference type="GO" id="GO:0043531">
    <property type="term" value="F:ADP binding"/>
    <property type="evidence" value="ECO:0007669"/>
    <property type="project" value="InterPro"/>
</dbReference>
<dbReference type="CDD" id="cd00093">
    <property type="entry name" value="HTH_XRE"/>
    <property type="match status" value="1"/>
</dbReference>
<evidence type="ECO:0000313" key="3">
    <source>
        <dbReference type="Proteomes" id="UP000076512"/>
    </source>
</evidence>
<dbReference type="PANTHER" id="PTHR47691">
    <property type="entry name" value="REGULATOR-RELATED"/>
    <property type="match status" value="1"/>
</dbReference>
<dbReference type="AlphaFoldDB" id="A0A164PI46"/>
<dbReference type="Gene3D" id="3.40.50.300">
    <property type="entry name" value="P-loop containing nucleotide triphosphate hydrolases"/>
    <property type="match status" value="1"/>
</dbReference>
<protein>
    <recommendedName>
        <fullName evidence="1">HTH cro/C1-type domain-containing protein</fullName>
    </recommendedName>
</protein>
<sequence length="753" mass="81711">MAMADAPSEEQTDGQLLRGLRERSGLSLAQLAEAAHYDKGYLSRLENDRQPLSEAVAQACDRVLKTGGALTARAKATAARVARRDALPVAQLPAAPSALVGRAAQLTRVIELLTVHDRESGSVPVVCVDGPPGVGKTALALTCAHRIAGTFRGGALFADLRGYGGVGPANPAEVLDGFLRALGVHPNRIPSGLDERSGLFRSAVHGRKILIVLDNAGDSRQVRPLLPGSADCAVLVTSRQRLTGLLVASSSAAAVTVSPLGPDDARVLLRQVIGGRAAAEPAAVATVARRCAYLPLALRIAAVRMATYPHRTIADLADDLAVEHERLDVLSAAEPEVRGVFSWSYQALPAHAARMFRLLGVHPGTTFGTGAAAALAGLTESVAKRELDTLVTAHLVEETGRNRYRLHDLLRVYAAELMRAEDSGADYAAAVRRLVDWYLASVDAAMKTIAPQRPRIELTPPVEGVNPARFDGDYDRAMRWCDTELSSMVGVTRLAADHRLYDQAWQLPVRAIYYFLFRCPWDEWIAMHEIGIEAARAGDSTYGYGVCSSNLAEAHRRRGEWDIAERLFQEALAVCPEQYDRGWALAGLAFTQFDLGNYPTAAEYLHRMNDVFAEIDVVYGVATACAHLGDVYRELGDLDRAWYYGRRGCDLFVSMNDRQGQGYALPRLARTARRRGDHAAALALCAEAEAASHETGDRWGEADALEVRGLILRETGDERAAVDALTRALEIFEGLDDRRATRLRAHLRRADNP</sequence>
<dbReference type="Pfam" id="PF13560">
    <property type="entry name" value="HTH_31"/>
    <property type="match status" value="1"/>
</dbReference>
<dbReference type="SMART" id="SM00530">
    <property type="entry name" value="HTH_XRE"/>
    <property type="match status" value="1"/>
</dbReference>
<comment type="caution">
    <text evidence="2">The sequence shown here is derived from an EMBL/GenBank/DDBJ whole genome shotgun (WGS) entry which is preliminary data.</text>
</comment>
<dbReference type="Pfam" id="PF13424">
    <property type="entry name" value="TPR_12"/>
    <property type="match status" value="2"/>
</dbReference>
<dbReference type="InterPro" id="IPR010982">
    <property type="entry name" value="Lambda_DNA-bd_dom_sf"/>
</dbReference>
<evidence type="ECO:0000313" key="2">
    <source>
        <dbReference type="EMBL" id="KZM75600.1"/>
    </source>
</evidence>
<reference evidence="2 3" key="1">
    <citation type="submission" date="2016-04" db="EMBL/GenBank/DDBJ databases">
        <authorList>
            <person name="Evans L.H."/>
            <person name="Alamgir A."/>
            <person name="Owens N."/>
            <person name="Weber N.D."/>
            <person name="Virtaneva K."/>
            <person name="Barbian K."/>
            <person name="Babar A."/>
            <person name="Rosenke K."/>
        </authorList>
    </citation>
    <scope>NUCLEOTIDE SEQUENCE [LARGE SCALE GENOMIC DNA]</scope>
    <source>
        <strain evidence="2 3">IFM 0406</strain>
    </source>
</reference>
<organism evidence="2 3">
    <name type="scientific">Nocardia terpenica</name>
    <dbReference type="NCBI Taxonomy" id="455432"/>
    <lineage>
        <taxon>Bacteria</taxon>
        <taxon>Bacillati</taxon>
        <taxon>Actinomycetota</taxon>
        <taxon>Actinomycetes</taxon>
        <taxon>Mycobacteriales</taxon>
        <taxon>Nocardiaceae</taxon>
        <taxon>Nocardia</taxon>
    </lineage>
</organism>
<dbReference type="PROSITE" id="PS50943">
    <property type="entry name" value="HTH_CROC1"/>
    <property type="match status" value="1"/>
</dbReference>
<dbReference type="Gene3D" id="1.25.40.10">
    <property type="entry name" value="Tetratricopeptide repeat domain"/>
    <property type="match status" value="2"/>
</dbReference>
<evidence type="ECO:0000259" key="1">
    <source>
        <dbReference type="PROSITE" id="PS50943"/>
    </source>
</evidence>
<dbReference type="Proteomes" id="UP000076512">
    <property type="component" value="Unassembled WGS sequence"/>
</dbReference>
<keyword evidence="3" id="KW-1185">Reference proteome</keyword>
<name>A0A164PI46_9NOCA</name>
<dbReference type="SUPFAM" id="SSF48452">
    <property type="entry name" value="TPR-like"/>
    <property type="match status" value="1"/>
</dbReference>
<dbReference type="PRINTS" id="PR00364">
    <property type="entry name" value="DISEASERSIST"/>
</dbReference>
<dbReference type="InterPro" id="IPR001387">
    <property type="entry name" value="Cro/C1-type_HTH"/>
</dbReference>
<gene>
    <name evidence="2" type="ORF">AWN90_19730</name>
</gene>
<dbReference type="Gene3D" id="1.10.260.40">
    <property type="entry name" value="lambda repressor-like DNA-binding domains"/>
    <property type="match status" value="1"/>
</dbReference>
<dbReference type="InterPro" id="IPR027417">
    <property type="entry name" value="P-loop_NTPase"/>
</dbReference>
<dbReference type="SUPFAM" id="SSF47413">
    <property type="entry name" value="lambda repressor-like DNA-binding domains"/>
    <property type="match status" value="1"/>
</dbReference>
<dbReference type="STRING" id="455432.AWN90_19730"/>
<feature type="domain" description="HTH cro/C1-type" evidence="1">
    <location>
        <begin position="17"/>
        <end position="70"/>
    </location>
</feature>
<dbReference type="GO" id="GO:0003677">
    <property type="term" value="F:DNA binding"/>
    <property type="evidence" value="ECO:0007669"/>
    <property type="project" value="InterPro"/>
</dbReference>
<dbReference type="PANTHER" id="PTHR47691:SF3">
    <property type="entry name" value="HTH-TYPE TRANSCRIPTIONAL REGULATOR RV0890C-RELATED"/>
    <property type="match status" value="1"/>
</dbReference>
<dbReference type="InterPro" id="IPR019734">
    <property type="entry name" value="TPR_rpt"/>
</dbReference>
<accession>A0A164PI46</accession>
<dbReference type="InterPro" id="IPR011990">
    <property type="entry name" value="TPR-like_helical_dom_sf"/>
</dbReference>
<dbReference type="SMART" id="SM00028">
    <property type="entry name" value="TPR"/>
    <property type="match status" value="5"/>
</dbReference>